<dbReference type="RefSeq" id="WP_168102202.1">
    <property type="nucleotide sequence ID" value="NZ_JAATEN010000009.1"/>
</dbReference>
<gene>
    <name evidence="4" type="ORF">HCK00_13800</name>
</gene>
<keyword evidence="5" id="KW-1185">Reference proteome</keyword>
<proteinExistence type="predicted"/>
<dbReference type="NCBIfam" id="NF038012">
    <property type="entry name" value="DMT_1"/>
    <property type="match status" value="1"/>
</dbReference>
<dbReference type="PANTHER" id="PTHR40761:SF1">
    <property type="entry name" value="CONSERVED INTEGRAL MEMBRANE ALANINE VALINE AND LEUCINE RICH PROTEIN-RELATED"/>
    <property type="match status" value="1"/>
</dbReference>
<feature type="region of interest" description="Disordered" evidence="1">
    <location>
        <begin position="280"/>
        <end position="366"/>
    </location>
</feature>
<accession>A0ABX1C1T7</accession>
<protein>
    <submittedName>
        <fullName evidence="4">DMT family transporter</fullName>
    </submittedName>
</protein>
<feature type="signal peptide" evidence="3">
    <location>
        <begin position="1"/>
        <end position="19"/>
    </location>
</feature>
<dbReference type="Proteomes" id="UP000695264">
    <property type="component" value="Unassembled WGS sequence"/>
</dbReference>
<keyword evidence="2" id="KW-0472">Membrane</keyword>
<feature type="chain" id="PRO_5046325165" evidence="3">
    <location>
        <begin position="20"/>
        <end position="366"/>
    </location>
</feature>
<organism evidence="4 5">
    <name type="scientific">Streptomyces zingiberis</name>
    <dbReference type="NCBI Taxonomy" id="2053010"/>
    <lineage>
        <taxon>Bacteria</taxon>
        <taxon>Bacillati</taxon>
        <taxon>Actinomycetota</taxon>
        <taxon>Actinomycetes</taxon>
        <taxon>Kitasatosporales</taxon>
        <taxon>Streptomycetaceae</taxon>
        <taxon>Streptomyces</taxon>
    </lineage>
</organism>
<keyword evidence="2" id="KW-1133">Transmembrane helix</keyword>
<dbReference type="EMBL" id="JAATEN010000009">
    <property type="protein sequence ID" value="NJQ01569.1"/>
    <property type="molecule type" value="Genomic_DNA"/>
</dbReference>
<comment type="caution">
    <text evidence="4">The sequence shown here is derived from an EMBL/GenBank/DDBJ whole genome shotgun (WGS) entry which is preliminary data.</text>
</comment>
<feature type="compositionally biased region" description="Low complexity" evidence="1">
    <location>
        <begin position="311"/>
        <end position="329"/>
    </location>
</feature>
<evidence type="ECO:0000313" key="4">
    <source>
        <dbReference type="EMBL" id="NJQ01569.1"/>
    </source>
</evidence>
<feature type="compositionally biased region" description="Low complexity" evidence="1">
    <location>
        <begin position="339"/>
        <end position="366"/>
    </location>
</feature>
<evidence type="ECO:0000256" key="2">
    <source>
        <dbReference type="SAM" id="Phobius"/>
    </source>
</evidence>
<evidence type="ECO:0000313" key="5">
    <source>
        <dbReference type="Proteomes" id="UP000695264"/>
    </source>
</evidence>
<keyword evidence="3" id="KW-0732">Signal</keyword>
<feature type="transmembrane region" description="Helical" evidence="2">
    <location>
        <begin position="132"/>
        <end position="150"/>
    </location>
</feature>
<evidence type="ECO:0000256" key="1">
    <source>
        <dbReference type="SAM" id="MobiDB-lite"/>
    </source>
</evidence>
<feature type="transmembrane region" description="Helical" evidence="2">
    <location>
        <begin position="103"/>
        <end position="120"/>
    </location>
</feature>
<name>A0ABX1C1T7_9ACTN</name>
<sequence>MSALLVPVLLSCLSAVVYAGAAVLQERVAAESVPGAGAGAAWRSGRWWISVLLNGAGALLHVAALSTGPLSLVQPLGVLTLVFVLPLAALCGGRRAGRPGWSGALLVSAGLAGLLSLTAARPARLPDGAEQLTLAVVTVGAVAALTGLAVSRAAARPAVRSALLASAAGAAFGVASVFTKVVTANWGTGLPVAAQVPAAAVTAGLAIAGLFAAQAAYQGGGLAAPLATVTVVNPVVAAATGVTLLGEGFRYGATGVALALAAAGVTARGLAVLTARRADGPLDTVPAGERRETSGPGPAAGRAERPPPAGTPGAAGARRPADALRAVPGGRPPGPVPVPGAARALAGDAAGRDGSAGAAPRPGALV</sequence>
<feature type="transmembrane region" description="Helical" evidence="2">
    <location>
        <begin position="192"/>
        <end position="212"/>
    </location>
</feature>
<feature type="transmembrane region" description="Helical" evidence="2">
    <location>
        <begin position="162"/>
        <end position="186"/>
    </location>
</feature>
<reference evidence="4 5" key="1">
    <citation type="submission" date="2020-03" db="EMBL/GenBank/DDBJ databases">
        <title>WGS of actinomycetes isolated from Thailand.</title>
        <authorList>
            <person name="Thawai C."/>
        </authorList>
    </citation>
    <scope>NUCLEOTIDE SEQUENCE [LARGE SCALE GENOMIC DNA]</scope>
    <source>
        <strain evidence="4 5">PLAI 1-29</strain>
    </source>
</reference>
<dbReference type="InterPro" id="IPR037185">
    <property type="entry name" value="EmrE-like"/>
</dbReference>
<dbReference type="PANTHER" id="PTHR40761">
    <property type="entry name" value="CONSERVED INTEGRAL MEMBRANE ALANINE VALINE AND LEUCINE RICH PROTEIN-RELATED"/>
    <property type="match status" value="1"/>
</dbReference>
<keyword evidence="2" id="KW-0812">Transmembrane</keyword>
<feature type="transmembrane region" description="Helical" evidence="2">
    <location>
        <begin position="72"/>
        <end position="91"/>
    </location>
</feature>
<feature type="transmembrane region" description="Helical" evidence="2">
    <location>
        <begin position="224"/>
        <end position="245"/>
    </location>
</feature>
<feature type="transmembrane region" description="Helical" evidence="2">
    <location>
        <begin position="251"/>
        <end position="273"/>
    </location>
</feature>
<dbReference type="SUPFAM" id="SSF103481">
    <property type="entry name" value="Multidrug resistance efflux transporter EmrE"/>
    <property type="match status" value="1"/>
</dbReference>
<evidence type="ECO:0000256" key="3">
    <source>
        <dbReference type="SAM" id="SignalP"/>
    </source>
</evidence>